<feature type="chain" id="PRO_5045446887" evidence="1">
    <location>
        <begin position="23"/>
        <end position="663"/>
    </location>
</feature>
<dbReference type="RefSeq" id="WP_264488906.1">
    <property type="nucleotide sequence ID" value="NZ_JAPDDT010000010.1"/>
</dbReference>
<accession>A0ABT3GMS3</accession>
<proteinExistence type="predicted"/>
<evidence type="ECO:0000313" key="2">
    <source>
        <dbReference type="EMBL" id="MCW1924797.1"/>
    </source>
</evidence>
<gene>
    <name evidence="2" type="ORF">OKA05_19695</name>
</gene>
<reference evidence="2 3" key="1">
    <citation type="submission" date="2022-10" db="EMBL/GenBank/DDBJ databases">
        <title>Luteolibacter arcticus strain CCTCC AB 2014275, whole genome shotgun sequencing project.</title>
        <authorList>
            <person name="Zhao G."/>
            <person name="Shen L."/>
        </authorList>
    </citation>
    <scope>NUCLEOTIDE SEQUENCE [LARGE SCALE GENOMIC DNA]</scope>
    <source>
        <strain evidence="2 3">CCTCC AB 2014275</strain>
    </source>
</reference>
<comment type="caution">
    <text evidence="2">The sequence shown here is derived from an EMBL/GenBank/DDBJ whole genome shotgun (WGS) entry which is preliminary data.</text>
</comment>
<dbReference type="InterPro" id="IPR013783">
    <property type="entry name" value="Ig-like_fold"/>
</dbReference>
<keyword evidence="1" id="KW-0732">Signal</keyword>
<evidence type="ECO:0000313" key="3">
    <source>
        <dbReference type="Proteomes" id="UP001320876"/>
    </source>
</evidence>
<dbReference type="NCBIfam" id="NF012211">
    <property type="entry name" value="tand_rpt_95"/>
    <property type="match status" value="3"/>
</dbReference>
<dbReference type="Gene3D" id="2.60.40.10">
    <property type="entry name" value="Immunoglobulins"/>
    <property type="match status" value="1"/>
</dbReference>
<keyword evidence="3" id="KW-1185">Reference proteome</keyword>
<organism evidence="2 3">
    <name type="scientific">Luteolibacter arcticus</name>
    <dbReference type="NCBI Taxonomy" id="1581411"/>
    <lineage>
        <taxon>Bacteria</taxon>
        <taxon>Pseudomonadati</taxon>
        <taxon>Verrucomicrobiota</taxon>
        <taxon>Verrucomicrobiia</taxon>
        <taxon>Verrucomicrobiales</taxon>
        <taxon>Verrucomicrobiaceae</taxon>
        <taxon>Luteolibacter</taxon>
    </lineage>
</organism>
<sequence length="663" mass="68632">MLCSPQVLSCLLLAVSSAGLEAAISSSVYYLNRSRQAEGLEDLSMRISVSITEGTLALGAASTAVLEDPQGGQYAITGDARSGNVSFGASVPLERIEDAGGVWKLTVNEGAGVDEDLRIHIPATDATAFPIYPQFPAHPYQGNASRIRFVWNTASSAISPGGGTVVSTANGSSVYSYTPGGPKSVDVSHIQSINGATIKNPDGTPRGPVTTQSLTSESRMEVFTDAESRVLSGQTTPVDGALEFLASGLTKGNRYAILGKTGDDPWTEIQRFVAVSNAHLYVEEAGEEERSFMVEADPNRAPVADGQTLTAVEDTPLGFTPSGSDADGDELTFEIVTPPTKGVLEASETGWTYVPNANATGADEFTFRADDGAERAAFSEEAQVALVIAPVNDVPVAADAEFFTMKGGAIAFTLPSSDVDGDSLTYQVLGAPAKGKLNGTAPHLSYKAAGAGQWSIRYTVSDGSLVSEPGTITLRVRGKNQKPVAQAGEVTANVGERVLLPLTGLDTDHDALTYAITKQPKNGVVTGTPPALFYQSAPGFRGSDQVSFVVKDGGASSKPAVIKILVVNPNNHAPVAKTLVTQGPVKKAVSVTLGGTDADGDSLSFRVTSQPENGKLTGKVPNLKLKPAAGFVGSTSFSYVANDGSLDSAPATVTVTIGSPIAD</sequence>
<feature type="signal peptide" evidence="1">
    <location>
        <begin position="1"/>
        <end position="22"/>
    </location>
</feature>
<dbReference type="EMBL" id="JAPDDT010000010">
    <property type="protein sequence ID" value="MCW1924797.1"/>
    <property type="molecule type" value="Genomic_DNA"/>
</dbReference>
<dbReference type="Proteomes" id="UP001320876">
    <property type="component" value="Unassembled WGS sequence"/>
</dbReference>
<evidence type="ECO:0000256" key="1">
    <source>
        <dbReference type="SAM" id="SignalP"/>
    </source>
</evidence>
<dbReference type="Gene3D" id="2.60.40.2810">
    <property type="match status" value="2"/>
</dbReference>
<dbReference type="Pfam" id="PF17963">
    <property type="entry name" value="Big_9"/>
    <property type="match status" value="4"/>
</dbReference>
<protein>
    <submittedName>
        <fullName evidence="2">Ig-like domain-containing protein</fullName>
    </submittedName>
</protein>
<dbReference type="Gene3D" id="2.60.40.3440">
    <property type="match status" value="1"/>
</dbReference>
<name>A0ABT3GMS3_9BACT</name>